<name>A0A6J5RQH5_9CAUD</name>
<dbReference type="SMART" id="SM00834">
    <property type="entry name" value="CxxC_CXXC_SSSS"/>
    <property type="match status" value="1"/>
</dbReference>
<dbReference type="EMBL" id="LR797252">
    <property type="protein sequence ID" value="CAB4196527.1"/>
    <property type="molecule type" value="Genomic_DNA"/>
</dbReference>
<reference evidence="2" key="1">
    <citation type="submission" date="2020-05" db="EMBL/GenBank/DDBJ databases">
        <authorList>
            <person name="Chiriac C."/>
            <person name="Salcher M."/>
            <person name="Ghai R."/>
            <person name="Kavagutti S V."/>
        </authorList>
    </citation>
    <scope>NUCLEOTIDE SEQUENCE</scope>
</reference>
<feature type="domain" description="Putative regulatory protein FmdB zinc ribbon" evidence="1">
    <location>
        <begin position="1"/>
        <end position="44"/>
    </location>
</feature>
<accession>A0A6J5RQH5</accession>
<protein>
    <submittedName>
        <fullName evidence="2">Regulatory protein, FmdB, Zinc ribbon domain</fullName>
    </submittedName>
</protein>
<evidence type="ECO:0000313" key="2">
    <source>
        <dbReference type="EMBL" id="CAB4196527.1"/>
    </source>
</evidence>
<organism evidence="2">
    <name type="scientific">uncultured Caudovirales phage</name>
    <dbReference type="NCBI Taxonomy" id="2100421"/>
    <lineage>
        <taxon>Viruses</taxon>
        <taxon>Duplodnaviria</taxon>
        <taxon>Heunggongvirae</taxon>
        <taxon>Uroviricota</taxon>
        <taxon>Caudoviricetes</taxon>
        <taxon>Peduoviridae</taxon>
        <taxon>Maltschvirus</taxon>
        <taxon>Maltschvirus maltsch</taxon>
    </lineage>
</organism>
<evidence type="ECO:0000259" key="1">
    <source>
        <dbReference type="SMART" id="SM00834"/>
    </source>
</evidence>
<proteinExistence type="predicted"/>
<dbReference type="NCBIfam" id="TIGR02605">
    <property type="entry name" value="CxxC_CxxC_SSSS"/>
    <property type="match status" value="1"/>
</dbReference>
<sequence length="101" mass="11680">MPEYEHSCSNPECKYEWEDEYSIKQDPPKICPKCNQETAVRLISLGGKGVVELYGQDLVDKVKSDTKQFKKEIYSDANKYANAIGEAKYNQLQTQLDRRNK</sequence>
<gene>
    <name evidence="2" type="ORF">UFOVP1290_47</name>
</gene>
<dbReference type="InterPro" id="IPR013429">
    <property type="entry name" value="Regulatory_FmdB_Zinc_ribbon"/>
</dbReference>